<dbReference type="Proteomes" id="UP001597319">
    <property type="component" value="Unassembled WGS sequence"/>
</dbReference>
<evidence type="ECO:0000256" key="1">
    <source>
        <dbReference type="SAM" id="SignalP"/>
    </source>
</evidence>
<dbReference type="RefSeq" id="WP_378289186.1">
    <property type="nucleotide sequence ID" value="NZ_JBHULE010000002.1"/>
</dbReference>
<proteinExistence type="predicted"/>
<dbReference type="EMBL" id="JBHULE010000002">
    <property type="protein sequence ID" value="MFD2561463.1"/>
    <property type="molecule type" value="Genomic_DNA"/>
</dbReference>
<dbReference type="InterPro" id="IPR001466">
    <property type="entry name" value="Beta-lactam-related"/>
</dbReference>
<feature type="domain" description="Beta-lactamase-related" evidence="2">
    <location>
        <begin position="39"/>
        <end position="344"/>
    </location>
</feature>
<dbReference type="InterPro" id="IPR012338">
    <property type="entry name" value="Beta-lactam/transpept-like"/>
</dbReference>
<keyword evidence="4" id="KW-1185">Reference proteome</keyword>
<organism evidence="3 4">
    <name type="scientific">Aquimarina rubra</name>
    <dbReference type="NCBI Taxonomy" id="1920033"/>
    <lineage>
        <taxon>Bacteria</taxon>
        <taxon>Pseudomonadati</taxon>
        <taxon>Bacteroidota</taxon>
        <taxon>Flavobacteriia</taxon>
        <taxon>Flavobacteriales</taxon>
        <taxon>Flavobacteriaceae</taxon>
        <taxon>Aquimarina</taxon>
    </lineage>
</organism>
<dbReference type="Pfam" id="PF00144">
    <property type="entry name" value="Beta-lactamase"/>
    <property type="match status" value="1"/>
</dbReference>
<dbReference type="SUPFAM" id="SSF56601">
    <property type="entry name" value="beta-lactamase/transpeptidase-like"/>
    <property type="match status" value="1"/>
</dbReference>
<name>A0ABW5LCP5_9FLAO</name>
<evidence type="ECO:0000259" key="2">
    <source>
        <dbReference type="Pfam" id="PF00144"/>
    </source>
</evidence>
<sequence length="556" mass="62617">MKHISVILTLILCIYNVNAQNSIPQETSIDSIFSDWNKPETPGGALGIIKDGKLIYAKGYGAANLEYNIPNSPQSVFRIASTSKQFTAACIVLLSQQGKLSLGDKLIKFFPDFPAYANNITIQHLLNHTSGIRDYLSLASLSGLEDEDHYTDKTVMKWLANQEELNFKPGDEYLYSNSGYWLLGQIVNKVSGVSMAKYAKENIFDPLGMDNTHFHNDHTQIVKNRASGYSPSKQKGYSISMTTLDMIGDGGVFTTVEDLKKWDDNFYDSKILNQDFWNKMTTVGTLNNGEQITYASGLGIDTYKGLKTIQHGGAFVGYRAEMIRLPEQRFTVILLANRSDANPTRMAFQVADIFLKDEFKENDNAATDSNFTKENIKSISLSKDQLSAFEGTYWNNDDKISRKLEVRNDTLHYVRSNGRTTKMIPIAKDTFQWFISNPTIILKFDDSGSPKNFSLDIPGETLSNFRAYMPMDSFTDNDLKTYSGDYYNRDLDVVYTFKTEGKGMALYINGELADPIIPIMKNALTLAPFMIFEFNETNDACILSVGRVKNLKFVKK</sequence>
<accession>A0ABW5LCP5</accession>
<dbReference type="EC" id="3.-.-.-" evidence="3"/>
<dbReference type="GO" id="GO:0016787">
    <property type="term" value="F:hydrolase activity"/>
    <property type="evidence" value="ECO:0007669"/>
    <property type="project" value="UniProtKB-KW"/>
</dbReference>
<gene>
    <name evidence="3" type="ORF">ACFSR1_02200</name>
</gene>
<dbReference type="InterPro" id="IPR050491">
    <property type="entry name" value="AmpC-like"/>
</dbReference>
<dbReference type="PANTHER" id="PTHR46825">
    <property type="entry name" value="D-ALANYL-D-ALANINE-CARBOXYPEPTIDASE/ENDOPEPTIDASE AMPH"/>
    <property type="match status" value="1"/>
</dbReference>
<feature type="signal peptide" evidence="1">
    <location>
        <begin position="1"/>
        <end position="19"/>
    </location>
</feature>
<evidence type="ECO:0000313" key="4">
    <source>
        <dbReference type="Proteomes" id="UP001597319"/>
    </source>
</evidence>
<keyword evidence="1" id="KW-0732">Signal</keyword>
<dbReference type="PANTHER" id="PTHR46825:SF9">
    <property type="entry name" value="BETA-LACTAMASE-RELATED DOMAIN-CONTAINING PROTEIN"/>
    <property type="match status" value="1"/>
</dbReference>
<evidence type="ECO:0000313" key="3">
    <source>
        <dbReference type="EMBL" id="MFD2561463.1"/>
    </source>
</evidence>
<dbReference type="Gene3D" id="3.40.710.10">
    <property type="entry name" value="DD-peptidase/beta-lactamase superfamily"/>
    <property type="match status" value="1"/>
</dbReference>
<protein>
    <submittedName>
        <fullName evidence="3">Serine hydrolase domain-containing protein</fullName>
        <ecNumber evidence="3">3.-.-.-</ecNumber>
    </submittedName>
</protein>
<reference evidence="4" key="1">
    <citation type="journal article" date="2019" name="Int. J. Syst. Evol. Microbiol.">
        <title>The Global Catalogue of Microorganisms (GCM) 10K type strain sequencing project: providing services to taxonomists for standard genome sequencing and annotation.</title>
        <authorList>
            <consortium name="The Broad Institute Genomics Platform"/>
            <consortium name="The Broad Institute Genome Sequencing Center for Infectious Disease"/>
            <person name="Wu L."/>
            <person name="Ma J."/>
        </authorList>
    </citation>
    <scope>NUCLEOTIDE SEQUENCE [LARGE SCALE GENOMIC DNA]</scope>
    <source>
        <strain evidence="4">KCTC 52274</strain>
    </source>
</reference>
<comment type="caution">
    <text evidence="3">The sequence shown here is derived from an EMBL/GenBank/DDBJ whole genome shotgun (WGS) entry which is preliminary data.</text>
</comment>
<feature type="chain" id="PRO_5045064951" evidence="1">
    <location>
        <begin position="20"/>
        <end position="556"/>
    </location>
</feature>
<keyword evidence="3" id="KW-0378">Hydrolase</keyword>